<evidence type="ECO:0008006" key="4">
    <source>
        <dbReference type="Google" id="ProtNLM"/>
    </source>
</evidence>
<dbReference type="Proteomes" id="UP000257317">
    <property type="component" value="Unassembled WGS sequence"/>
</dbReference>
<feature type="transmembrane region" description="Helical" evidence="1">
    <location>
        <begin position="7"/>
        <end position="26"/>
    </location>
</feature>
<dbReference type="Pfam" id="PF11151">
    <property type="entry name" value="DUF2929"/>
    <property type="match status" value="1"/>
</dbReference>
<dbReference type="InterPro" id="IPR021324">
    <property type="entry name" value="DUF2929"/>
</dbReference>
<evidence type="ECO:0000313" key="2">
    <source>
        <dbReference type="EMBL" id="GBG05028.1"/>
    </source>
</evidence>
<keyword evidence="1" id="KW-0472">Membrane</keyword>
<name>A0A2Z6T946_9LACO</name>
<keyword evidence="1" id="KW-1133">Transmembrane helix</keyword>
<gene>
    <name evidence="2" type="ORF">LrDSM24759_09420</name>
</gene>
<organism evidence="2 3">
    <name type="scientific">Lactobacillus rodentium</name>
    <dbReference type="NCBI Taxonomy" id="947835"/>
    <lineage>
        <taxon>Bacteria</taxon>
        <taxon>Bacillati</taxon>
        <taxon>Bacillota</taxon>
        <taxon>Bacilli</taxon>
        <taxon>Lactobacillales</taxon>
        <taxon>Lactobacillaceae</taxon>
        <taxon>Lactobacillus</taxon>
    </lineage>
</organism>
<dbReference type="AlphaFoldDB" id="A0A2Z6T946"/>
<keyword evidence="3" id="KW-1185">Reference proteome</keyword>
<proteinExistence type="predicted"/>
<comment type="caution">
    <text evidence="2">The sequence shown here is derived from an EMBL/GenBank/DDBJ whole genome shotgun (WGS) entry which is preliminary data.</text>
</comment>
<evidence type="ECO:0000313" key="3">
    <source>
        <dbReference type="Proteomes" id="UP000257317"/>
    </source>
</evidence>
<protein>
    <recommendedName>
        <fullName evidence="4">DUF2929 domain-containing protein</fullName>
    </recommendedName>
</protein>
<feature type="transmembrane region" description="Helical" evidence="1">
    <location>
        <begin position="32"/>
        <end position="52"/>
    </location>
</feature>
<dbReference type="RefSeq" id="WP_117118356.1">
    <property type="nucleotide sequence ID" value="NZ_BFBY01000006.1"/>
</dbReference>
<dbReference type="OrthoDB" id="2300224at2"/>
<reference evidence="3" key="1">
    <citation type="submission" date="2018-03" db="EMBL/GenBank/DDBJ databases">
        <title>New taxa in the Lactobacillus gasseri group.</title>
        <authorList>
            <person name="Tanizawa Y."/>
            <person name="Tohno M."/>
            <person name="Endo A."/>
            <person name="Arita M."/>
        </authorList>
    </citation>
    <scope>NUCLEOTIDE SEQUENCE [LARGE SCALE GENOMIC DNA]</scope>
    <source>
        <strain evidence="3">DSM 24759</strain>
    </source>
</reference>
<evidence type="ECO:0000256" key="1">
    <source>
        <dbReference type="SAM" id="Phobius"/>
    </source>
</evidence>
<sequence length="67" mass="7471">MRFIVTIFWGEIFFEVMGFIAASLTSMKFDPVQSAIIGLIFSIAYALIIPAINAKSHKDDSKFGKLL</sequence>
<dbReference type="EMBL" id="BFBY01000006">
    <property type="protein sequence ID" value="GBG05028.1"/>
    <property type="molecule type" value="Genomic_DNA"/>
</dbReference>
<keyword evidence="1" id="KW-0812">Transmembrane</keyword>
<accession>A0A2Z6T946</accession>